<dbReference type="AlphaFoldDB" id="A0A7U4M2H0"/>
<keyword evidence="2" id="KW-1185">Reference proteome</keyword>
<name>A0A7U4M2H0_9BACT</name>
<evidence type="ECO:0000313" key="2">
    <source>
        <dbReference type="Proteomes" id="UP000034444"/>
    </source>
</evidence>
<protein>
    <submittedName>
        <fullName evidence="1">Uncharacterized protein</fullName>
    </submittedName>
</protein>
<organism evidence="1 2">
    <name type="scientific">Sulfurovum lithotrophicum</name>
    <dbReference type="NCBI Taxonomy" id="206403"/>
    <lineage>
        <taxon>Bacteria</taxon>
        <taxon>Pseudomonadati</taxon>
        <taxon>Campylobacterota</taxon>
        <taxon>Epsilonproteobacteria</taxon>
        <taxon>Campylobacterales</taxon>
        <taxon>Sulfurovaceae</taxon>
        <taxon>Sulfurovum</taxon>
    </lineage>
</organism>
<gene>
    <name evidence="1" type="ORF">YH65_09825</name>
</gene>
<sequence length="127" mass="14943">MQNMRKYLLPAFFLAFLLIGINALIESKPSPKNTRVYKTVQQFSPYALEKRFGGLQIINKEDPKFKEKPNNMTIFKEFERLEKEWGKKHLKLKNDTLVILDNNGTTVHTLPLQSKEETTFIHHYYGI</sequence>
<evidence type="ECO:0000313" key="1">
    <source>
        <dbReference type="EMBL" id="AKF25645.1"/>
    </source>
</evidence>
<dbReference type="OrthoDB" id="5348017at2"/>
<accession>A0A7U4M2H0</accession>
<proteinExistence type="predicted"/>
<dbReference type="RefSeq" id="WP_046551711.1">
    <property type="nucleotide sequence ID" value="NZ_CP011308.1"/>
</dbReference>
<dbReference type="KEGG" id="slh:YH65_09825"/>
<reference evidence="2" key="2">
    <citation type="journal article" date="2017" name="Stand. Genomic Sci.">
        <title>Complete genome sequence of the sulfur-oxidizing chemolithoautotrophic Sulfurovum lithotrophicum 42BKTT.</title>
        <authorList>
            <person name="Jeon W."/>
            <person name="Priscilla L."/>
            <person name="Park G."/>
            <person name="Lee H."/>
            <person name="Lee N."/>
            <person name="Lee D."/>
            <person name="Kwon H."/>
            <person name="Ahn I."/>
            <person name="Lee C."/>
            <person name="Lee H."/>
            <person name="Ahn J."/>
        </authorList>
    </citation>
    <scope>NUCLEOTIDE SEQUENCE [LARGE SCALE GENOMIC DNA]</scope>
    <source>
        <strain evidence="2">ATCC BAA-797 / 42BKT</strain>
    </source>
</reference>
<dbReference type="EMBL" id="CP011308">
    <property type="protein sequence ID" value="AKF25645.1"/>
    <property type="molecule type" value="Genomic_DNA"/>
</dbReference>
<dbReference type="Proteomes" id="UP000034444">
    <property type="component" value="Chromosome"/>
</dbReference>
<reference evidence="1 2" key="1">
    <citation type="submission" date="2015-04" db="EMBL/GenBank/DDBJ databases">
        <title>Complete genome sequence of Sulfurovum lithotrophicum ATCC BAA-797T.</title>
        <authorList>
            <person name="Ahn J."/>
            <person name="Park G."/>
            <person name="Jeon W."/>
            <person name="Jang Y."/>
            <person name="Jang M."/>
            <person name="Lee H."/>
            <person name="Lee H."/>
        </authorList>
    </citation>
    <scope>NUCLEOTIDE SEQUENCE [LARGE SCALE GENOMIC DNA]</scope>
    <source>
        <strain evidence="2">ATCC BAA-797 / 42BKT</strain>
    </source>
</reference>